<dbReference type="Pfam" id="PF04998">
    <property type="entry name" value="RNA_pol_Rpb1_5"/>
    <property type="match status" value="1"/>
</dbReference>
<evidence type="ECO:0000313" key="4">
    <source>
        <dbReference type="EMBL" id="EMD30386.1"/>
    </source>
</evidence>
<dbReference type="EMBL" id="KB446217">
    <property type="protein sequence ID" value="EMD30386.1"/>
    <property type="molecule type" value="Genomic_DNA"/>
</dbReference>
<feature type="non-terminal residue" evidence="4">
    <location>
        <position position="155"/>
    </location>
</feature>
<dbReference type="EC" id="2.7.7.6" evidence="1"/>
<proteinExistence type="predicted"/>
<dbReference type="GO" id="GO:0003677">
    <property type="term" value="F:DNA binding"/>
    <property type="evidence" value="ECO:0007669"/>
    <property type="project" value="InterPro"/>
</dbReference>
<name>M2QV38_CERS8</name>
<dbReference type="AlphaFoldDB" id="M2QV38"/>
<evidence type="ECO:0000313" key="5">
    <source>
        <dbReference type="Proteomes" id="UP000016930"/>
    </source>
</evidence>
<accession>M2QV38</accession>
<dbReference type="GO" id="GO:0006351">
    <property type="term" value="P:DNA-templated transcription"/>
    <property type="evidence" value="ECO:0007669"/>
    <property type="project" value="InterPro"/>
</dbReference>
<organism evidence="4 5">
    <name type="scientific">Ceriporiopsis subvermispora (strain B)</name>
    <name type="common">White-rot fungus</name>
    <name type="synonym">Gelatoporia subvermispora</name>
    <dbReference type="NCBI Taxonomy" id="914234"/>
    <lineage>
        <taxon>Eukaryota</taxon>
        <taxon>Fungi</taxon>
        <taxon>Dikarya</taxon>
        <taxon>Basidiomycota</taxon>
        <taxon>Agaricomycotina</taxon>
        <taxon>Agaricomycetes</taxon>
        <taxon>Polyporales</taxon>
        <taxon>Gelatoporiaceae</taxon>
        <taxon>Gelatoporia</taxon>
    </lineage>
</organism>
<keyword evidence="5" id="KW-1185">Reference proteome</keyword>
<dbReference type="OrthoDB" id="3262706at2759"/>
<sequence>METECRAGHRRHPTRSSQGGGEYKYSTLLESKAERELSFARDQSEYAQRGLKETTMSRKMAVAWSKDSRWSRVVAFHPAIAITLSHTSQRTTSALNREASKRTPSWVAFAPYQFFHAMTECEGLVDTAIKIAETAYIQRHLVKAPQDVMVCYDAT</sequence>
<dbReference type="SUPFAM" id="SSF64484">
    <property type="entry name" value="beta and beta-prime subunits of DNA dependent RNA-polymerase"/>
    <property type="match status" value="1"/>
</dbReference>
<dbReference type="GO" id="GO:0003899">
    <property type="term" value="F:DNA-directed RNA polymerase activity"/>
    <property type="evidence" value="ECO:0007669"/>
    <property type="project" value="UniProtKB-EC"/>
</dbReference>
<dbReference type="InterPro" id="IPR007081">
    <property type="entry name" value="RNA_pol_Rpb1_5"/>
</dbReference>
<evidence type="ECO:0000256" key="2">
    <source>
        <dbReference type="SAM" id="MobiDB-lite"/>
    </source>
</evidence>
<dbReference type="Proteomes" id="UP000016930">
    <property type="component" value="Unassembled WGS sequence"/>
</dbReference>
<evidence type="ECO:0000256" key="1">
    <source>
        <dbReference type="ARBA" id="ARBA00012418"/>
    </source>
</evidence>
<dbReference type="Gene3D" id="6.10.250.2940">
    <property type="match status" value="1"/>
</dbReference>
<feature type="region of interest" description="Disordered" evidence="2">
    <location>
        <begin position="1"/>
        <end position="22"/>
    </location>
</feature>
<reference evidence="4 5" key="1">
    <citation type="journal article" date="2012" name="Proc. Natl. Acad. Sci. U.S.A.">
        <title>Comparative genomics of Ceriporiopsis subvermispora and Phanerochaete chrysosporium provide insight into selective ligninolysis.</title>
        <authorList>
            <person name="Fernandez-Fueyo E."/>
            <person name="Ruiz-Duenas F.J."/>
            <person name="Ferreira P."/>
            <person name="Floudas D."/>
            <person name="Hibbett D.S."/>
            <person name="Canessa P."/>
            <person name="Larrondo L.F."/>
            <person name="James T.Y."/>
            <person name="Seelenfreund D."/>
            <person name="Lobos S."/>
            <person name="Polanco R."/>
            <person name="Tello M."/>
            <person name="Honda Y."/>
            <person name="Watanabe T."/>
            <person name="Watanabe T."/>
            <person name="Ryu J.S."/>
            <person name="Kubicek C.P."/>
            <person name="Schmoll M."/>
            <person name="Gaskell J."/>
            <person name="Hammel K.E."/>
            <person name="St John F.J."/>
            <person name="Vanden Wymelenberg A."/>
            <person name="Sabat G."/>
            <person name="Splinter BonDurant S."/>
            <person name="Syed K."/>
            <person name="Yadav J.S."/>
            <person name="Doddapaneni H."/>
            <person name="Subramanian V."/>
            <person name="Lavin J.L."/>
            <person name="Oguiza J.A."/>
            <person name="Perez G."/>
            <person name="Pisabarro A.G."/>
            <person name="Ramirez L."/>
            <person name="Santoyo F."/>
            <person name="Master E."/>
            <person name="Coutinho P.M."/>
            <person name="Henrissat B."/>
            <person name="Lombard V."/>
            <person name="Magnuson J.K."/>
            <person name="Kuees U."/>
            <person name="Hori C."/>
            <person name="Igarashi K."/>
            <person name="Samejima M."/>
            <person name="Held B.W."/>
            <person name="Barry K.W."/>
            <person name="LaButti K.M."/>
            <person name="Lapidus A."/>
            <person name="Lindquist E.A."/>
            <person name="Lucas S.M."/>
            <person name="Riley R."/>
            <person name="Salamov A.A."/>
            <person name="Hoffmeister D."/>
            <person name="Schwenk D."/>
            <person name="Hadar Y."/>
            <person name="Yarden O."/>
            <person name="de Vries R.P."/>
            <person name="Wiebenga A."/>
            <person name="Stenlid J."/>
            <person name="Eastwood D."/>
            <person name="Grigoriev I.V."/>
            <person name="Berka R.M."/>
            <person name="Blanchette R.A."/>
            <person name="Kersten P."/>
            <person name="Martinez A.T."/>
            <person name="Vicuna R."/>
            <person name="Cullen D."/>
        </authorList>
    </citation>
    <scope>NUCLEOTIDE SEQUENCE [LARGE SCALE GENOMIC DNA]</scope>
    <source>
        <strain evidence="4 5">B</strain>
    </source>
</reference>
<dbReference type="STRING" id="914234.M2QV38"/>
<protein>
    <recommendedName>
        <fullName evidence="1">DNA-directed RNA polymerase</fullName>
        <ecNumber evidence="1">2.7.7.6</ecNumber>
    </recommendedName>
</protein>
<evidence type="ECO:0000259" key="3">
    <source>
        <dbReference type="Pfam" id="PF04998"/>
    </source>
</evidence>
<dbReference type="HOGENOM" id="CLU_1699665_0_0_1"/>
<feature type="domain" description="RNA polymerase Rpb1" evidence="3">
    <location>
        <begin position="114"/>
        <end position="155"/>
    </location>
</feature>
<gene>
    <name evidence="4" type="ORF">CERSUDRAFT_78829</name>
</gene>